<keyword evidence="5" id="KW-1185">Reference proteome</keyword>
<dbReference type="SUPFAM" id="SSF53927">
    <property type="entry name" value="Cytidine deaminase-like"/>
    <property type="match status" value="1"/>
</dbReference>
<feature type="active site" description="Cysteine persulfide intermediate" evidence="3">
    <location>
        <position position="111"/>
    </location>
</feature>
<evidence type="ECO:0000256" key="1">
    <source>
        <dbReference type="ARBA" id="ARBA00022490"/>
    </source>
</evidence>
<dbReference type="InterPro" id="IPR003786">
    <property type="entry name" value="FdhD"/>
</dbReference>
<keyword evidence="1 3" id="KW-0963">Cytoplasm</keyword>
<evidence type="ECO:0000256" key="2">
    <source>
        <dbReference type="ARBA" id="ARBA00023150"/>
    </source>
</evidence>
<dbReference type="HAMAP" id="MF_00187">
    <property type="entry name" value="FdhD"/>
    <property type="match status" value="1"/>
</dbReference>
<proteinExistence type="inferred from homology"/>
<dbReference type="PANTHER" id="PTHR30592">
    <property type="entry name" value="FORMATE DEHYDROGENASE"/>
    <property type="match status" value="1"/>
</dbReference>
<sequence>MIHSDPIRDRHRVSWRNGVLRHDLRTVATETAVALSYNGSTHAVMMATPLDLTDFAIGFSLNEGLIADMGDIRSIELQQDAKGIDLQIWLVEERSELVRSRRRAMVGPAGCGLCGVESLAAAAPTLPNVCVDGRVAAEDLMTAMDELGSLQILNQRTRAVHAAAWWQPIGGLRAIREDVGRHNALDKLAGAFVRQKNTTAFGVLLLTSRISVELVQKAAMMGAPVIAAVSAPTSLAIEAAQEAGITMVATARADGFDVFCNPQRIVF</sequence>
<dbReference type="RefSeq" id="WP_377818128.1">
    <property type="nucleotide sequence ID" value="NZ_JBHSLU010000164.1"/>
</dbReference>
<evidence type="ECO:0000313" key="5">
    <source>
        <dbReference type="Proteomes" id="UP001596060"/>
    </source>
</evidence>
<dbReference type="InterPro" id="IPR016193">
    <property type="entry name" value="Cytidine_deaminase-like"/>
</dbReference>
<dbReference type="PIRSF" id="PIRSF015626">
    <property type="entry name" value="FdhD"/>
    <property type="match status" value="1"/>
</dbReference>
<dbReference type="Pfam" id="PF02634">
    <property type="entry name" value="FdhD-NarQ"/>
    <property type="match status" value="1"/>
</dbReference>
<dbReference type="PANTHER" id="PTHR30592:SF1">
    <property type="entry name" value="SULFUR CARRIER PROTEIN FDHD"/>
    <property type="match status" value="1"/>
</dbReference>
<dbReference type="Proteomes" id="UP001596060">
    <property type="component" value="Unassembled WGS sequence"/>
</dbReference>
<comment type="similarity">
    <text evidence="3">Belongs to the FdhD family.</text>
</comment>
<reference evidence="5" key="1">
    <citation type="journal article" date="2019" name="Int. J. Syst. Evol. Microbiol.">
        <title>The Global Catalogue of Microorganisms (GCM) 10K type strain sequencing project: providing services to taxonomists for standard genome sequencing and annotation.</title>
        <authorList>
            <consortium name="The Broad Institute Genomics Platform"/>
            <consortium name="The Broad Institute Genome Sequencing Center for Infectious Disease"/>
            <person name="Wu L."/>
            <person name="Ma J."/>
        </authorList>
    </citation>
    <scope>NUCLEOTIDE SEQUENCE [LARGE SCALE GENOMIC DNA]</scope>
    <source>
        <strain evidence="5">CCUG 43117</strain>
    </source>
</reference>
<evidence type="ECO:0000313" key="4">
    <source>
        <dbReference type="EMBL" id="MFC5509404.1"/>
    </source>
</evidence>
<comment type="caution">
    <text evidence="4">The sequence shown here is derived from an EMBL/GenBank/DDBJ whole genome shotgun (WGS) entry which is preliminary data.</text>
</comment>
<dbReference type="Gene3D" id="3.40.140.10">
    <property type="entry name" value="Cytidine Deaminase, domain 2"/>
    <property type="match status" value="1"/>
</dbReference>
<comment type="subcellular location">
    <subcellularLocation>
        <location evidence="3">Cytoplasm</location>
    </subcellularLocation>
</comment>
<protein>
    <recommendedName>
        <fullName evidence="3">Sulfur carrier protein FdhD</fullName>
    </recommendedName>
</protein>
<dbReference type="EMBL" id="JBHSLU010000164">
    <property type="protein sequence ID" value="MFC5509404.1"/>
    <property type="molecule type" value="Genomic_DNA"/>
</dbReference>
<dbReference type="NCBIfam" id="TIGR00129">
    <property type="entry name" value="fdhD_narQ"/>
    <property type="match status" value="1"/>
</dbReference>
<accession>A0ABW0PC10</accession>
<dbReference type="Gene3D" id="3.10.20.10">
    <property type="match status" value="1"/>
</dbReference>
<keyword evidence="2 3" id="KW-0501">Molybdenum cofactor biosynthesis</keyword>
<comment type="function">
    <text evidence="3">Required for formate dehydrogenase (FDH) activity. Acts as a sulfur carrier protein that transfers sulfur from IscS to the molybdenum cofactor prior to its insertion into FDH.</text>
</comment>
<evidence type="ECO:0000256" key="3">
    <source>
        <dbReference type="HAMAP-Rule" id="MF_00187"/>
    </source>
</evidence>
<organism evidence="4 5">
    <name type="scientific">Bosea massiliensis</name>
    <dbReference type="NCBI Taxonomy" id="151419"/>
    <lineage>
        <taxon>Bacteria</taxon>
        <taxon>Pseudomonadati</taxon>
        <taxon>Pseudomonadota</taxon>
        <taxon>Alphaproteobacteria</taxon>
        <taxon>Hyphomicrobiales</taxon>
        <taxon>Boseaceae</taxon>
        <taxon>Bosea</taxon>
    </lineage>
</organism>
<name>A0ABW0PC10_9HYPH</name>
<gene>
    <name evidence="3 4" type="primary">fdhD</name>
    <name evidence="4" type="ORF">ACFPN9_29755</name>
</gene>
<comment type="caution">
    <text evidence="3">Lacks conserved residue(s) required for the propagation of feature annotation.</text>
</comment>